<evidence type="ECO:0000256" key="3">
    <source>
        <dbReference type="ARBA" id="ARBA00022605"/>
    </source>
</evidence>
<keyword evidence="4 11" id="KW-0658">Purine biosynthesis</keyword>
<dbReference type="PROSITE" id="PS00767">
    <property type="entry name" value="THF_DHG_CYH_2"/>
    <property type="match status" value="1"/>
</dbReference>
<protein>
    <recommendedName>
        <fullName evidence="11">Bifunctional protein FolD</fullName>
    </recommendedName>
    <domain>
        <recommendedName>
            <fullName evidence="11">Methylenetetrahydrofolate dehydrogenase</fullName>
            <ecNumber evidence="11">1.5.1.5</ecNumber>
        </recommendedName>
    </domain>
    <domain>
        <recommendedName>
            <fullName evidence="11">Methenyltetrahydrofolate cyclohydrolase</fullName>
            <ecNumber evidence="11">3.5.4.9</ecNumber>
        </recommendedName>
    </domain>
</protein>
<keyword evidence="3 11" id="KW-0028">Amino-acid biosynthesis</keyword>
<evidence type="ECO:0000259" key="12">
    <source>
        <dbReference type="Pfam" id="PF00763"/>
    </source>
</evidence>
<dbReference type="Pfam" id="PF02882">
    <property type="entry name" value="THF_DHG_CYH_C"/>
    <property type="match status" value="1"/>
</dbReference>
<evidence type="ECO:0000256" key="11">
    <source>
        <dbReference type="HAMAP-Rule" id="MF_01576"/>
    </source>
</evidence>
<comment type="similarity">
    <text evidence="11">Belongs to the tetrahydrofolate dehydrogenase/cyclohydrolase family.</text>
</comment>
<feature type="domain" description="Tetrahydrofolate dehydrogenase/cyclohydrolase catalytic" evidence="12">
    <location>
        <begin position="6"/>
        <end position="121"/>
    </location>
</feature>
<evidence type="ECO:0000256" key="5">
    <source>
        <dbReference type="ARBA" id="ARBA00022801"/>
    </source>
</evidence>
<comment type="subunit">
    <text evidence="11">Homodimer.</text>
</comment>
<dbReference type="EMBL" id="BAAAAF010000011">
    <property type="protein sequence ID" value="GAA0036684.1"/>
    <property type="molecule type" value="Genomic_DNA"/>
</dbReference>
<keyword evidence="2 11" id="KW-0554">One-carbon metabolism</keyword>
<evidence type="ECO:0000256" key="9">
    <source>
        <dbReference type="ARBA" id="ARBA00023167"/>
    </source>
</evidence>
<evidence type="ECO:0000259" key="13">
    <source>
        <dbReference type="Pfam" id="PF02882"/>
    </source>
</evidence>
<dbReference type="InterPro" id="IPR020630">
    <property type="entry name" value="THF_DH/CycHdrlase_cat_dom"/>
</dbReference>
<keyword evidence="8 11" id="KW-0368">Histidine biosynthesis</keyword>
<keyword evidence="15" id="KW-1185">Reference proteome</keyword>
<keyword evidence="5 11" id="KW-0378">Hydrolase</keyword>
<evidence type="ECO:0000256" key="6">
    <source>
        <dbReference type="ARBA" id="ARBA00022857"/>
    </source>
</evidence>
<evidence type="ECO:0000256" key="10">
    <source>
        <dbReference type="ARBA" id="ARBA00023268"/>
    </source>
</evidence>
<reference evidence="14 15" key="1">
    <citation type="submission" date="2024-01" db="EMBL/GenBank/DDBJ databases">
        <title>Characterization of antibiotic resistant novel bacterial strains and their environmental applications.</title>
        <authorList>
            <person name="Manzoor S."/>
            <person name="Abbas S."/>
            <person name="Arshad M."/>
            <person name="Ahmed I."/>
        </authorList>
    </citation>
    <scope>NUCLEOTIDE SEQUENCE [LARGE SCALE GENOMIC DNA]</scope>
    <source>
        <strain evidence="14 15">NCCP-602</strain>
    </source>
</reference>
<keyword evidence="9 11" id="KW-0486">Methionine biosynthesis</keyword>
<dbReference type="Gene3D" id="3.40.50.10860">
    <property type="entry name" value="Leucine Dehydrogenase, chain A, domain 1"/>
    <property type="match status" value="1"/>
</dbReference>
<dbReference type="SUPFAM" id="SSF53223">
    <property type="entry name" value="Aminoacid dehydrogenase-like, N-terminal domain"/>
    <property type="match status" value="1"/>
</dbReference>
<dbReference type="InterPro" id="IPR036291">
    <property type="entry name" value="NAD(P)-bd_dom_sf"/>
</dbReference>
<dbReference type="RefSeq" id="WP_339393421.1">
    <property type="nucleotide sequence ID" value="NZ_BAAAAF010000011.1"/>
</dbReference>
<accession>A0ABN0SR82</accession>
<keyword evidence="10 11" id="KW-0511">Multifunctional enzyme</keyword>
<keyword evidence="7 11" id="KW-0560">Oxidoreductase</keyword>
<dbReference type="InterPro" id="IPR020631">
    <property type="entry name" value="THF_DH/CycHdrlase_NAD-bd_dom"/>
</dbReference>
<evidence type="ECO:0000256" key="1">
    <source>
        <dbReference type="ARBA" id="ARBA00004777"/>
    </source>
</evidence>
<comment type="pathway">
    <text evidence="1 11">One-carbon metabolism; tetrahydrofolate interconversion.</text>
</comment>
<evidence type="ECO:0000256" key="2">
    <source>
        <dbReference type="ARBA" id="ARBA00022563"/>
    </source>
</evidence>
<organism evidence="14 15">
    <name type="scientific">Brevibacterium metallidurans</name>
    <dbReference type="NCBI Taxonomy" id="1482676"/>
    <lineage>
        <taxon>Bacteria</taxon>
        <taxon>Bacillati</taxon>
        <taxon>Actinomycetota</taxon>
        <taxon>Actinomycetes</taxon>
        <taxon>Micrococcales</taxon>
        <taxon>Brevibacteriaceae</taxon>
        <taxon>Brevibacterium</taxon>
    </lineage>
</organism>
<dbReference type="InterPro" id="IPR046346">
    <property type="entry name" value="Aminoacid_DH-like_N_sf"/>
</dbReference>
<dbReference type="PANTHER" id="PTHR48099:SF5">
    <property type="entry name" value="C-1-TETRAHYDROFOLATE SYNTHASE, CYTOPLASMIC"/>
    <property type="match status" value="1"/>
</dbReference>
<dbReference type="HAMAP" id="MF_01576">
    <property type="entry name" value="THF_DHG_CYH"/>
    <property type="match status" value="1"/>
</dbReference>
<name>A0ABN0SR82_9MICO</name>
<keyword evidence="6 11" id="KW-0521">NADP</keyword>
<dbReference type="Proteomes" id="UP001498238">
    <property type="component" value="Unassembled WGS sequence"/>
</dbReference>
<dbReference type="CDD" id="cd01080">
    <property type="entry name" value="NAD_bind_m-THF_DH_Cyclohyd"/>
    <property type="match status" value="1"/>
</dbReference>
<dbReference type="EC" id="1.5.1.5" evidence="11"/>
<feature type="binding site" evidence="11">
    <location>
        <position position="232"/>
    </location>
    <ligand>
        <name>NADP(+)</name>
        <dbReference type="ChEBI" id="CHEBI:58349"/>
    </ligand>
</feature>
<evidence type="ECO:0000313" key="14">
    <source>
        <dbReference type="EMBL" id="GAA0036684.1"/>
    </source>
</evidence>
<dbReference type="EC" id="3.5.4.9" evidence="11"/>
<evidence type="ECO:0000256" key="7">
    <source>
        <dbReference type="ARBA" id="ARBA00023002"/>
    </source>
</evidence>
<evidence type="ECO:0000313" key="15">
    <source>
        <dbReference type="Proteomes" id="UP001498238"/>
    </source>
</evidence>
<comment type="function">
    <text evidence="11">Catalyzes the oxidation of 5,10-methylenetetrahydrofolate to 5,10-methenyltetrahydrofolate and then the hydrolysis of 5,10-methenyltetrahydrofolate to 10-formyltetrahydrofolate.</text>
</comment>
<dbReference type="InterPro" id="IPR020867">
    <property type="entry name" value="THF_DH/CycHdrlase_CS"/>
</dbReference>
<dbReference type="Gene3D" id="3.40.50.720">
    <property type="entry name" value="NAD(P)-binding Rossmann-like Domain"/>
    <property type="match status" value="1"/>
</dbReference>
<dbReference type="Pfam" id="PF00763">
    <property type="entry name" value="THF_DHG_CYH"/>
    <property type="match status" value="1"/>
</dbReference>
<dbReference type="PRINTS" id="PR00085">
    <property type="entry name" value="THFDHDRGNASE"/>
</dbReference>
<comment type="caution">
    <text evidence="14">The sequence shown here is derived from an EMBL/GenBank/DDBJ whole genome shotgun (WGS) entry which is preliminary data.</text>
</comment>
<feature type="binding site" evidence="11">
    <location>
        <begin position="166"/>
        <end position="168"/>
    </location>
    <ligand>
        <name>NADP(+)</name>
        <dbReference type="ChEBI" id="CHEBI:58349"/>
    </ligand>
</feature>
<dbReference type="SUPFAM" id="SSF51735">
    <property type="entry name" value="NAD(P)-binding Rossmann-fold domains"/>
    <property type="match status" value="1"/>
</dbReference>
<comment type="catalytic activity">
    <reaction evidence="11">
        <text>(6R)-5,10-methenyltetrahydrofolate + H2O = (6R)-10-formyltetrahydrofolate + H(+)</text>
        <dbReference type="Rhea" id="RHEA:23700"/>
        <dbReference type="ChEBI" id="CHEBI:15377"/>
        <dbReference type="ChEBI" id="CHEBI:15378"/>
        <dbReference type="ChEBI" id="CHEBI:57455"/>
        <dbReference type="ChEBI" id="CHEBI:195366"/>
        <dbReference type="EC" id="3.5.4.9"/>
    </reaction>
</comment>
<feature type="domain" description="Tetrahydrofolate dehydrogenase/cyclohydrolase NAD(P)-binding" evidence="13">
    <location>
        <begin position="140"/>
        <end position="280"/>
    </location>
</feature>
<evidence type="ECO:0000256" key="4">
    <source>
        <dbReference type="ARBA" id="ARBA00022755"/>
    </source>
</evidence>
<comment type="catalytic activity">
    <reaction evidence="11">
        <text>(6R)-5,10-methylene-5,6,7,8-tetrahydrofolate + NADP(+) = (6R)-5,10-methenyltetrahydrofolate + NADPH</text>
        <dbReference type="Rhea" id="RHEA:22812"/>
        <dbReference type="ChEBI" id="CHEBI:15636"/>
        <dbReference type="ChEBI" id="CHEBI:57455"/>
        <dbReference type="ChEBI" id="CHEBI:57783"/>
        <dbReference type="ChEBI" id="CHEBI:58349"/>
        <dbReference type="EC" id="1.5.1.5"/>
    </reaction>
</comment>
<dbReference type="PANTHER" id="PTHR48099">
    <property type="entry name" value="C-1-TETRAHYDROFOLATE SYNTHASE, CYTOPLASMIC-RELATED"/>
    <property type="match status" value="1"/>
</dbReference>
<proteinExistence type="inferred from homology"/>
<dbReference type="InterPro" id="IPR000672">
    <property type="entry name" value="THF_DH/CycHdrlase"/>
</dbReference>
<sequence>MAARIIDGKAIAKRYRAETARLVEEFAAEAGRRPALATVLVGDDPASQVYIGSKRKAATSVGIGDRHRELPAEASIEDIAGVLTELAADDEVSGILLQLPLPGGQDASALIDLIPSVKDVDGLTTQSTGLLARGEPGLRPCTPRGIITLLDETGIDLDGARAVVIGRSELVGRPMAQLLVNRNATVTIAHSHTADLPAVAREAEVLVVAMGRQEAVDDAFVAPGATVIDVGIHRTSEGLRGDVAFAEVAPIAGAITPVPGGVGPMTIETLLRNTLDAARLQAGLPLSDA</sequence>
<evidence type="ECO:0000256" key="8">
    <source>
        <dbReference type="ARBA" id="ARBA00023102"/>
    </source>
</evidence>
<gene>
    <name evidence="11 14" type="primary">folD</name>
    <name evidence="14" type="ORF">NCCP602_26450</name>
</gene>
<comment type="caution">
    <text evidence="11">Lacks conserved residue(s) required for the propagation of feature annotation.</text>
</comment>